<protein>
    <submittedName>
        <fullName evidence="1">Uncharacterized protein</fullName>
    </submittedName>
</protein>
<reference evidence="1 2" key="1">
    <citation type="submission" date="2024-07" db="EMBL/GenBank/DDBJ databases">
        <title>Section-level genome sequencing and comparative genomics of Aspergillus sections Usti and Cavernicolus.</title>
        <authorList>
            <consortium name="Lawrence Berkeley National Laboratory"/>
            <person name="Nybo J.L."/>
            <person name="Vesth T.C."/>
            <person name="Theobald S."/>
            <person name="Frisvad J.C."/>
            <person name="Larsen T.O."/>
            <person name="Kjaerboelling I."/>
            <person name="Rothschild-Mancinelli K."/>
            <person name="Lyhne E.K."/>
            <person name="Kogle M.E."/>
            <person name="Barry K."/>
            <person name="Clum A."/>
            <person name="Na H."/>
            <person name="Ledsgaard L."/>
            <person name="Lin J."/>
            <person name="Lipzen A."/>
            <person name="Kuo A."/>
            <person name="Riley R."/>
            <person name="Mondo S."/>
            <person name="LaButti K."/>
            <person name="Haridas S."/>
            <person name="Pangalinan J."/>
            <person name="Salamov A.A."/>
            <person name="Simmons B.A."/>
            <person name="Magnuson J.K."/>
            <person name="Chen J."/>
            <person name="Drula E."/>
            <person name="Henrissat B."/>
            <person name="Wiebenga A."/>
            <person name="Lubbers R.J."/>
            <person name="Gomes A.C."/>
            <person name="Macurrencykelacurrency M.R."/>
            <person name="Stajich J."/>
            <person name="Grigoriev I.V."/>
            <person name="Mortensen U.H."/>
            <person name="De vries R.P."/>
            <person name="Baker S.E."/>
            <person name="Andersen M.R."/>
        </authorList>
    </citation>
    <scope>NUCLEOTIDE SEQUENCE [LARGE SCALE GENOMIC DNA]</scope>
    <source>
        <strain evidence="1 2">CBS 756.74</strain>
    </source>
</reference>
<dbReference type="Proteomes" id="UP001610444">
    <property type="component" value="Unassembled WGS sequence"/>
</dbReference>
<evidence type="ECO:0000313" key="1">
    <source>
        <dbReference type="EMBL" id="KAL2861912.1"/>
    </source>
</evidence>
<keyword evidence="2" id="KW-1185">Reference proteome</keyword>
<comment type="caution">
    <text evidence="1">The sequence shown here is derived from an EMBL/GenBank/DDBJ whole genome shotgun (WGS) entry which is preliminary data.</text>
</comment>
<dbReference type="GeneID" id="98159122"/>
<accession>A0ABR4LET1</accession>
<dbReference type="EMBL" id="JBFXLR010000001">
    <property type="protein sequence ID" value="KAL2861912.1"/>
    <property type="molecule type" value="Genomic_DNA"/>
</dbReference>
<organism evidence="1 2">
    <name type="scientific">Aspergillus pseudodeflectus</name>
    <dbReference type="NCBI Taxonomy" id="176178"/>
    <lineage>
        <taxon>Eukaryota</taxon>
        <taxon>Fungi</taxon>
        <taxon>Dikarya</taxon>
        <taxon>Ascomycota</taxon>
        <taxon>Pezizomycotina</taxon>
        <taxon>Eurotiomycetes</taxon>
        <taxon>Eurotiomycetidae</taxon>
        <taxon>Eurotiales</taxon>
        <taxon>Aspergillaceae</taxon>
        <taxon>Aspergillus</taxon>
        <taxon>Aspergillus subgen. Nidulantes</taxon>
    </lineage>
</organism>
<proteinExistence type="predicted"/>
<name>A0ABR4LET1_9EURO</name>
<dbReference type="RefSeq" id="XP_070906002.1">
    <property type="nucleotide sequence ID" value="XM_071043958.1"/>
</dbReference>
<gene>
    <name evidence="1" type="ORF">BJX68DRAFT_260711</name>
</gene>
<evidence type="ECO:0000313" key="2">
    <source>
        <dbReference type="Proteomes" id="UP001610444"/>
    </source>
</evidence>
<sequence length="131" mass="14765">MRAALTKGEETENRHLHVDLVHLSQNQALELTRKALPDEKIKTMQVSFEDRYKSGLAKVLAGASDRFAFADVLSKCIFDPAFNTQPAKLDNAFLGLKMAAEDELEELLRDASKSTRYEADAKVWLSIKPER</sequence>